<dbReference type="InterPro" id="IPR029058">
    <property type="entry name" value="AB_hydrolase_fold"/>
</dbReference>
<accession>A0A4Q7EA41</accession>
<evidence type="ECO:0000313" key="5">
    <source>
        <dbReference type="EMBL" id="RZM79431.1"/>
    </source>
</evidence>
<proteinExistence type="predicted"/>
<dbReference type="SUPFAM" id="SSF53474">
    <property type="entry name" value="alpha/beta-Hydrolases"/>
    <property type="match status" value="1"/>
</dbReference>
<evidence type="ECO:0000256" key="3">
    <source>
        <dbReference type="ARBA" id="ARBA00023098"/>
    </source>
</evidence>
<gene>
    <name evidence="5" type="ORF">DYY88_11860</name>
</gene>
<dbReference type="AlphaFoldDB" id="A0A4Q7EA41"/>
<dbReference type="GO" id="GO:0003847">
    <property type="term" value="F:1-alkyl-2-acetylglycerophosphocholine esterase activity"/>
    <property type="evidence" value="ECO:0007669"/>
    <property type="project" value="TreeGrafter"/>
</dbReference>
<reference evidence="5 6" key="1">
    <citation type="submission" date="2018-11" db="EMBL/GenBank/DDBJ databases">
        <title>Whole genome sequencing of an environmental sample.</title>
        <authorList>
            <person name="Sarangi A.N."/>
            <person name="Singh D."/>
            <person name="Tripathy S."/>
        </authorList>
    </citation>
    <scope>NUCLEOTIDE SEQUENCE [LARGE SCALE GENOMIC DNA]</scope>
    <source>
        <strain evidence="5 6">Lakshadweep</strain>
    </source>
</reference>
<dbReference type="GO" id="GO:0016042">
    <property type="term" value="P:lipid catabolic process"/>
    <property type="evidence" value="ECO:0007669"/>
    <property type="project" value="UniProtKB-KW"/>
</dbReference>
<comment type="caution">
    <text evidence="5">The sequence shown here is derived from an EMBL/GenBank/DDBJ whole genome shotgun (WGS) entry which is preliminary data.</text>
</comment>
<keyword evidence="6" id="KW-1185">Reference proteome</keyword>
<dbReference type="Proteomes" id="UP000292459">
    <property type="component" value="Unassembled WGS sequence"/>
</dbReference>
<dbReference type="EMBL" id="QVFV01000002">
    <property type="protein sequence ID" value="RZM79431.1"/>
    <property type="molecule type" value="Genomic_DNA"/>
</dbReference>
<keyword evidence="1 5" id="KW-0378">Hydrolase</keyword>
<feature type="domain" description="DUF1400" evidence="4">
    <location>
        <begin position="37"/>
        <end position="163"/>
    </location>
</feature>
<dbReference type="InterPro" id="IPR010802">
    <property type="entry name" value="DUF1400"/>
</dbReference>
<keyword evidence="3" id="KW-0443">Lipid metabolism</keyword>
<organism evidence="5 6">
    <name type="scientific">Leptolyngbya iicbica LK</name>
    <dbReference type="NCBI Taxonomy" id="2294035"/>
    <lineage>
        <taxon>Bacteria</taxon>
        <taxon>Bacillati</taxon>
        <taxon>Cyanobacteriota</taxon>
        <taxon>Cyanophyceae</taxon>
        <taxon>Leptolyngbyales</taxon>
        <taxon>Leptolyngbyaceae</taxon>
        <taxon>Leptolyngbya group</taxon>
        <taxon>Leptolyngbya</taxon>
        <taxon>Leptolyngbya iicbica</taxon>
    </lineage>
</organism>
<evidence type="ECO:0000256" key="1">
    <source>
        <dbReference type="ARBA" id="ARBA00022801"/>
    </source>
</evidence>
<dbReference type="Pfam" id="PF07176">
    <property type="entry name" value="DUF1400"/>
    <property type="match status" value="1"/>
</dbReference>
<name>A0A4Q7EA41_9CYAN</name>
<dbReference type="Gene3D" id="3.40.50.1820">
    <property type="entry name" value="alpha/beta hydrolase"/>
    <property type="match status" value="1"/>
</dbReference>
<evidence type="ECO:0000313" key="6">
    <source>
        <dbReference type="Proteomes" id="UP000292459"/>
    </source>
</evidence>
<protein>
    <submittedName>
        <fullName evidence="5">Alpha/beta hydrolase</fullName>
    </submittedName>
</protein>
<dbReference type="Pfam" id="PF03403">
    <property type="entry name" value="PAF-AH_p_II"/>
    <property type="match status" value="1"/>
</dbReference>
<keyword evidence="2" id="KW-0442">Lipid degradation</keyword>
<evidence type="ECO:0000259" key="4">
    <source>
        <dbReference type="Pfam" id="PF07176"/>
    </source>
</evidence>
<dbReference type="RefSeq" id="WP_052288502.1">
    <property type="nucleotide sequence ID" value="NZ_QVFV01000002.1"/>
</dbReference>
<dbReference type="OrthoDB" id="422423at2"/>
<dbReference type="PANTHER" id="PTHR10272:SF13">
    <property type="entry name" value="POLY(ETHYLENE TEREPHTHALATE) HYDROLASE"/>
    <property type="match status" value="1"/>
</dbReference>
<sequence>MNTSAPGARSRYRLWSWLARIVAAATISVVPATPGFSAERVKLQFGFLSRTVPVSSLVTFANDGTVDEHLAPFFQSLDDETLATFQAALATPRAEDPVAFSQKLYSPMGTRLLQSTGLTVRTGSGLNGQTALRSALSQAMQAPEGGSVIDLLRLFPTETITVDLLRVLAVNRQLRRAIAETDSFTASVVNQSSLDAENNPTDYAALPDLRDRGPYPVRFIPLNLVDERRDRPVPADLFLPEVPNADAGTIPIIVFSHGLGHSRIYFRDIAAHVASYGFAVAMPEHVGSNETQRRELEAWLADEFFQRREFVNRPQDVSFLLDELQRLNETQLGEQLNTESVGAIGHSFGGYTVLVNAGATVDFDWLKAQCEPDAAFIANISRLLQCRALELENSPQDMAALSQGTLRDERIKLVMAFNTVSNLFGQSGTAKIQVPTLIAGGVYDYVTPVIPEQAVTFAWLTTPEKYFLLVDQKAHSEESTRTLSQFIYSIEDDLELELAQAWLRSNYGALVVAFAQTHVAERDEYRPYLAASYVNYISQPPFSMHLIRDLSESSGLGEP</sequence>
<evidence type="ECO:0000256" key="2">
    <source>
        <dbReference type="ARBA" id="ARBA00022963"/>
    </source>
</evidence>
<dbReference type="PANTHER" id="PTHR10272">
    <property type="entry name" value="PLATELET-ACTIVATING FACTOR ACETYLHYDROLASE"/>
    <property type="match status" value="1"/>
</dbReference>